<keyword evidence="9" id="KW-1185">Reference proteome</keyword>
<keyword evidence="2" id="KW-1003">Cell membrane</keyword>
<evidence type="ECO:0000259" key="7">
    <source>
        <dbReference type="Pfam" id="PF02687"/>
    </source>
</evidence>
<evidence type="ECO:0000256" key="6">
    <source>
        <dbReference type="SAM" id="Phobius"/>
    </source>
</evidence>
<dbReference type="EMBL" id="JABBPG010000002">
    <property type="protein sequence ID" value="NOU50487.1"/>
    <property type="molecule type" value="Genomic_DNA"/>
</dbReference>
<evidence type="ECO:0000256" key="1">
    <source>
        <dbReference type="ARBA" id="ARBA00004651"/>
    </source>
</evidence>
<feature type="transmembrane region" description="Helical" evidence="6">
    <location>
        <begin position="307"/>
        <end position="333"/>
    </location>
</feature>
<feature type="transmembrane region" description="Helical" evidence="6">
    <location>
        <begin position="796"/>
        <end position="817"/>
    </location>
</feature>
<keyword evidence="5 6" id="KW-0472">Membrane</keyword>
<protein>
    <recommendedName>
        <fullName evidence="7">ABC3 transporter permease C-terminal domain-containing protein</fullName>
    </recommendedName>
</protein>
<keyword evidence="3 6" id="KW-0812">Transmembrane</keyword>
<evidence type="ECO:0000313" key="8">
    <source>
        <dbReference type="EMBL" id="NOU50487.1"/>
    </source>
</evidence>
<feature type="transmembrane region" description="Helical" evidence="6">
    <location>
        <begin position="394"/>
        <end position="412"/>
    </location>
</feature>
<dbReference type="InterPro" id="IPR038766">
    <property type="entry name" value="Membrane_comp_ABC_pdt"/>
</dbReference>
<comment type="caution">
    <text evidence="8">The sequence shown here is derived from an EMBL/GenBank/DDBJ whole genome shotgun (WGS) entry which is preliminary data.</text>
</comment>
<evidence type="ECO:0000313" key="9">
    <source>
        <dbReference type="Proteomes" id="UP000586305"/>
    </source>
</evidence>
<accession>A0A849VFI0</accession>
<dbReference type="Pfam" id="PF02687">
    <property type="entry name" value="FtsX"/>
    <property type="match status" value="2"/>
</dbReference>
<gene>
    <name evidence="8" type="ORF">HG263_08025</name>
</gene>
<dbReference type="Proteomes" id="UP000586305">
    <property type="component" value="Unassembled WGS sequence"/>
</dbReference>
<feature type="transmembrane region" description="Helical" evidence="6">
    <location>
        <begin position="259"/>
        <end position="278"/>
    </location>
</feature>
<keyword evidence="4 6" id="KW-1133">Transmembrane helix</keyword>
<dbReference type="GO" id="GO:0005886">
    <property type="term" value="C:plasma membrane"/>
    <property type="evidence" value="ECO:0007669"/>
    <property type="project" value="UniProtKB-SubCell"/>
</dbReference>
<feature type="domain" description="ABC3 transporter permease C-terminal" evidence="7">
    <location>
        <begin position="262"/>
        <end position="380"/>
    </location>
</feature>
<sequence length="833" mass="93817">MFANHSSPALNVCSVALQQTLLLTKKGQNWLTLASLSVLFFYLCFITLVAQGVDNYLTQNLKQLLGADSVIQMNRQIPSKELAALNRIASKGSQTQLYNITFTHAANHQLVQLKAVDNNYPLQGQLEYSQSKTLIGKQSSEAPSINHIWLEPRLAAALDIEIGETLILGNTLLLFKAYLLHEPDRLHEGHSSDMRALVHRDSIQAQQLQVKQYRYLFNHNDEHIEDIQKIQKTMPDSQLFSKVLGQHPVAAIYQRVEKFLGLLSVLLIILAGITLLLSSRKTSHALSRFIAVCLANGMDKKYKLHILLCNSLFTLLLSFAPALVLAIFSAGVFEQSTQNLMPDFTLIWQPLDLLNVLVLCSALYFGLFLPVWINVFRTQPIQLLAAHCAKVTHLSLNVFFLSMMMAGIVYWYSDNWTLTTLLLGSLTLCIVGLLAVSTLVLNLGRWGLGKHGKLLGFTLYLMRQRITVKAAQMMSLGLSITLLLMAARVHQDITSMLEHFKYTQQGNLLITQINPPQRTALEQFLARNGSELKELYQYQYAQLTHINNTPLYDADIPVSDTLSTVQKPIRLHWSERLPSNNKLEQGQWSSAVNSNTLINISVEDEVFNELNLKLGDQISMQMTEQTQVFNVASVHSFVSGSSNITFWFVAQSSKPVPNASIYSMGSAQLTEKAWPQLTDLWQAHPTMRLQSIDSILSKTRTYLNILTGAVFMYSGLISVLTILLIIAAIQRHLLEDKKRNGLLVSFGLNKTQQYKIATYEWLIITLLPTISAFACVYFTMNAFYQYELGLAYNPDHFALLIQALCIVIIITLLGLFFTRKQFTNNVRSLLVEQ</sequence>
<name>A0A849VFI0_9GAMM</name>
<dbReference type="PANTHER" id="PTHR30287">
    <property type="entry name" value="MEMBRANE COMPONENT OF PREDICTED ABC SUPERFAMILY METABOLITE UPTAKE TRANSPORTER"/>
    <property type="match status" value="1"/>
</dbReference>
<evidence type="ECO:0000256" key="4">
    <source>
        <dbReference type="ARBA" id="ARBA00022989"/>
    </source>
</evidence>
<organism evidence="8 9">
    <name type="scientific">Pseudoalteromonas caenipelagi</name>
    <dbReference type="NCBI Taxonomy" id="2726988"/>
    <lineage>
        <taxon>Bacteria</taxon>
        <taxon>Pseudomonadati</taxon>
        <taxon>Pseudomonadota</taxon>
        <taxon>Gammaproteobacteria</taxon>
        <taxon>Alteromonadales</taxon>
        <taxon>Pseudoalteromonadaceae</taxon>
        <taxon>Pseudoalteromonas</taxon>
    </lineage>
</organism>
<proteinExistence type="predicted"/>
<evidence type="ECO:0000256" key="5">
    <source>
        <dbReference type="ARBA" id="ARBA00023136"/>
    </source>
</evidence>
<dbReference type="InterPro" id="IPR003838">
    <property type="entry name" value="ABC3_permease_C"/>
</dbReference>
<dbReference type="RefSeq" id="WP_171625549.1">
    <property type="nucleotide sequence ID" value="NZ_JABBPG010000002.1"/>
</dbReference>
<feature type="domain" description="ABC3 transporter permease C-terminal" evidence="7">
    <location>
        <begin position="712"/>
        <end position="822"/>
    </location>
</feature>
<feature type="transmembrane region" description="Helical" evidence="6">
    <location>
        <begin position="466"/>
        <end position="487"/>
    </location>
</feature>
<evidence type="ECO:0000256" key="3">
    <source>
        <dbReference type="ARBA" id="ARBA00022692"/>
    </source>
</evidence>
<feature type="transmembrane region" description="Helical" evidence="6">
    <location>
        <begin position="353"/>
        <end position="373"/>
    </location>
</feature>
<feature type="transmembrane region" description="Helical" evidence="6">
    <location>
        <begin position="702"/>
        <end position="729"/>
    </location>
</feature>
<reference evidence="8 9" key="1">
    <citation type="submission" date="2020-04" db="EMBL/GenBank/DDBJ databases">
        <title>Pseudoalteromonas caenipelagi sp. nov., isolated from a tidal flat.</title>
        <authorList>
            <person name="Park S."/>
            <person name="Yoon J.-H."/>
        </authorList>
    </citation>
    <scope>NUCLEOTIDE SEQUENCE [LARGE SCALE GENOMIC DNA]</scope>
    <source>
        <strain evidence="8 9">JBTF-M23</strain>
    </source>
</reference>
<feature type="transmembrane region" description="Helical" evidence="6">
    <location>
        <begin position="761"/>
        <end position="784"/>
    </location>
</feature>
<feature type="transmembrane region" description="Helical" evidence="6">
    <location>
        <begin position="30"/>
        <end position="50"/>
    </location>
</feature>
<dbReference type="PANTHER" id="PTHR30287:SF1">
    <property type="entry name" value="INNER MEMBRANE PROTEIN"/>
    <property type="match status" value="1"/>
</dbReference>
<comment type="subcellular location">
    <subcellularLocation>
        <location evidence="1">Cell membrane</location>
        <topology evidence="1">Multi-pass membrane protein</topology>
    </subcellularLocation>
</comment>
<feature type="transmembrane region" description="Helical" evidence="6">
    <location>
        <begin position="418"/>
        <end position="445"/>
    </location>
</feature>
<dbReference type="AlphaFoldDB" id="A0A849VFI0"/>
<evidence type="ECO:0000256" key="2">
    <source>
        <dbReference type="ARBA" id="ARBA00022475"/>
    </source>
</evidence>